<evidence type="ECO:0000313" key="6">
    <source>
        <dbReference type="EMBL" id="QEI05699.1"/>
    </source>
</evidence>
<evidence type="ECO:0000256" key="3">
    <source>
        <dbReference type="RuleBase" id="RU003719"/>
    </source>
</evidence>
<dbReference type="PANTHER" id="PTHR10996:SF283">
    <property type="entry name" value="GLYOXYLATE_HYDROXYPYRUVATE REDUCTASE B"/>
    <property type="match status" value="1"/>
</dbReference>
<organism evidence="6 7">
    <name type="scientific">Pigmentiphaga aceris</name>
    <dbReference type="NCBI Taxonomy" id="1940612"/>
    <lineage>
        <taxon>Bacteria</taxon>
        <taxon>Pseudomonadati</taxon>
        <taxon>Pseudomonadota</taxon>
        <taxon>Betaproteobacteria</taxon>
        <taxon>Burkholderiales</taxon>
        <taxon>Alcaligenaceae</taxon>
        <taxon>Pigmentiphaga</taxon>
    </lineage>
</organism>
<dbReference type="Pfam" id="PF02826">
    <property type="entry name" value="2-Hacid_dh_C"/>
    <property type="match status" value="1"/>
</dbReference>
<evidence type="ECO:0000256" key="2">
    <source>
        <dbReference type="ARBA" id="ARBA00023002"/>
    </source>
</evidence>
<sequence>MKKNVVVYSLIPESLRAELAAQFNVTVVTQPNGEGRAAFLEALREAHGTIGVGVKFDEALLAHAPNLEVVAAGSAGVDSYDVDALTRHGVLLTNVPSAVTESTADVALTLMLCTARRAIEMSTLIREGKWEKSITPAQFGVDVHGKRLGIVGLGRIGTAVAKRGHHGFGMQVLYHANSRKPAQEQSMGAQYRELPALLAESDFVVLTVPLSDATKGLIGKEELALMKPTGILINIARGPVVDEAALIEALQERRIGGAGLDVFEHEPLSGTSPLASLSNVVALPHIGSATQETRDRMARDAAGNLVEGLAGRRPTDLVNPEALDAA</sequence>
<gene>
    <name evidence="6" type="ORF">FXN63_07470</name>
</gene>
<keyword evidence="7" id="KW-1185">Reference proteome</keyword>
<dbReference type="GO" id="GO:0016618">
    <property type="term" value="F:hydroxypyruvate reductase [NAD(P)H] activity"/>
    <property type="evidence" value="ECO:0007669"/>
    <property type="project" value="TreeGrafter"/>
</dbReference>
<dbReference type="Gene3D" id="3.40.50.720">
    <property type="entry name" value="NAD(P)-binding Rossmann-like Domain"/>
    <property type="match status" value="2"/>
</dbReference>
<evidence type="ECO:0000259" key="5">
    <source>
        <dbReference type="Pfam" id="PF02826"/>
    </source>
</evidence>
<evidence type="ECO:0000259" key="4">
    <source>
        <dbReference type="Pfam" id="PF00389"/>
    </source>
</evidence>
<dbReference type="PROSITE" id="PS00671">
    <property type="entry name" value="D_2_HYDROXYACID_DH_3"/>
    <property type="match status" value="1"/>
</dbReference>
<dbReference type="EMBL" id="CP043046">
    <property type="protein sequence ID" value="QEI05699.1"/>
    <property type="molecule type" value="Genomic_DNA"/>
</dbReference>
<dbReference type="SUPFAM" id="SSF52283">
    <property type="entry name" value="Formate/glycerate dehydrogenase catalytic domain-like"/>
    <property type="match status" value="1"/>
</dbReference>
<dbReference type="KEGG" id="pacr:FXN63_07470"/>
<dbReference type="CDD" id="cd05301">
    <property type="entry name" value="GDH"/>
    <property type="match status" value="1"/>
</dbReference>
<dbReference type="FunFam" id="3.40.50.720:FF:000462">
    <property type="entry name" value="Glyoxylate reductase (NADP+)"/>
    <property type="match status" value="1"/>
</dbReference>
<name>A0A5C0ATJ4_9BURK</name>
<dbReference type="SUPFAM" id="SSF51735">
    <property type="entry name" value="NAD(P)-binding Rossmann-fold domains"/>
    <property type="match status" value="1"/>
</dbReference>
<dbReference type="Proteomes" id="UP000325161">
    <property type="component" value="Chromosome"/>
</dbReference>
<protein>
    <submittedName>
        <fullName evidence="6">D-glycerate dehydrogenase</fullName>
    </submittedName>
</protein>
<dbReference type="Pfam" id="PF00389">
    <property type="entry name" value="2-Hacid_dh"/>
    <property type="match status" value="1"/>
</dbReference>
<dbReference type="InterPro" id="IPR050223">
    <property type="entry name" value="D-isomer_2-hydroxyacid_DH"/>
</dbReference>
<dbReference type="InterPro" id="IPR029753">
    <property type="entry name" value="D-isomer_DH_CS"/>
</dbReference>
<dbReference type="AlphaFoldDB" id="A0A5C0ATJ4"/>
<feature type="domain" description="D-isomer specific 2-hydroxyacid dehydrogenase catalytic" evidence="4">
    <location>
        <begin position="5"/>
        <end position="319"/>
    </location>
</feature>
<feature type="domain" description="D-isomer specific 2-hydroxyacid dehydrogenase NAD-binding" evidence="5">
    <location>
        <begin position="108"/>
        <end position="287"/>
    </location>
</feature>
<dbReference type="PANTHER" id="PTHR10996">
    <property type="entry name" value="2-HYDROXYACID DEHYDROGENASE-RELATED"/>
    <property type="match status" value="1"/>
</dbReference>
<proteinExistence type="inferred from homology"/>
<evidence type="ECO:0000256" key="1">
    <source>
        <dbReference type="ARBA" id="ARBA00005854"/>
    </source>
</evidence>
<evidence type="ECO:0000313" key="7">
    <source>
        <dbReference type="Proteomes" id="UP000325161"/>
    </source>
</evidence>
<dbReference type="OrthoDB" id="9805416at2"/>
<dbReference type="GO" id="GO:0051287">
    <property type="term" value="F:NAD binding"/>
    <property type="evidence" value="ECO:0007669"/>
    <property type="project" value="InterPro"/>
</dbReference>
<dbReference type="GO" id="GO:0005829">
    <property type="term" value="C:cytosol"/>
    <property type="evidence" value="ECO:0007669"/>
    <property type="project" value="TreeGrafter"/>
</dbReference>
<comment type="similarity">
    <text evidence="1 3">Belongs to the D-isomer specific 2-hydroxyacid dehydrogenase family.</text>
</comment>
<dbReference type="RefSeq" id="WP_148814082.1">
    <property type="nucleotide sequence ID" value="NZ_CP043046.1"/>
</dbReference>
<dbReference type="InterPro" id="IPR006139">
    <property type="entry name" value="D-isomer_2_OHA_DH_cat_dom"/>
</dbReference>
<keyword evidence="2 3" id="KW-0560">Oxidoreductase</keyword>
<reference evidence="6 7" key="1">
    <citation type="submission" date="2019-08" db="EMBL/GenBank/DDBJ databases">
        <title>Amphibian skin-associated Pigmentiphaga: genome sequence and occurrence across geography and hosts.</title>
        <authorList>
            <person name="Bletz M.C."/>
            <person name="Bunk B."/>
            <person name="Sproeer C."/>
            <person name="Biwer P."/>
            <person name="Reiter S."/>
            <person name="Rabemananjara F.C.E."/>
            <person name="Schulz S."/>
            <person name="Overmann J."/>
            <person name="Vences M."/>
        </authorList>
    </citation>
    <scope>NUCLEOTIDE SEQUENCE [LARGE SCALE GENOMIC DNA]</scope>
    <source>
        <strain evidence="6 7">Mada1488</strain>
    </source>
</reference>
<dbReference type="GO" id="GO:0030267">
    <property type="term" value="F:glyoxylate reductase (NADPH) activity"/>
    <property type="evidence" value="ECO:0007669"/>
    <property type="project" value="TreeGrafter"/>
</dbReference>
<dbReference type="InterPro" id="IPR006140">
    <property type="entry name" value="D-isomer_DH_NAD-bd"/>
</dbReference>
<accession>A0A5C0ATJ4</accession>
<dbReference type="InterPro" id="IPR036291">
    <property type="entry name" value="NAD(P)-bd_dom_sf"/>
</dbReference>